<feature type="domain" description="VOC" evidence="2">
    <location>
        <begin position="26"/>
        <end position="146"/>
    </location>
</feature>
<dbReference type="EMBL" id="CP018153">
    <property type="protein sequence ID" value="APG61041.1"/>
    <property type="molecule type" value="Genomic_DNA"/>
</dbReference>
<evidence type="ECO:0000256" key="1">
    <source>
        <dbReference type="SAM" id="SignalP"/>
    </source>
</evidence>
<gene>
    <name evidence="3" type="ORF">LPB144_11765</name>
</gene>
<sequence length="148" mass="16949">MRFLFLSIITILMTNLSNAQNKFDLRKDHDAILVQDVDRSAKFYEEILGLKEIPNGGLGDHIRWFALGDNVQIHLIESTDETEKHKGVHFALNTADLKGLMEFLNSANIAFENWPGEKGVTNTRPDGIKQIYLQDPDGYWIEINDSRF</sequence>
<organism evidence="3 4">
    <name type="scientific">Christiangramia salexigens</name>
    <dbReference type="NCBI Taxonomy" id="1913577"/>
    <lineage>
        <taxon>Bacteria</taxon>
        <taxon>Pseudomonadati</taxon>
        <taxon>Bacteroidota</taxon>
        <taxon>Flavobacteriia</taxon>
        <taxon>Flavobacteriales</taxon>
        <taxon>Flavobacteriaceae</taxon>
        <taxon>Christiangramia</taxon>
    </lineage>
</organism>
<dbReference type="InterPro" id="IPR050383">
    <property type="entry name" value="GlyoxalaseI/FosfomycinResist"/>
</dbReference>
<dbReference type="Pfam" id="PF00903">
    <property type="entry name" value="Glyoxalase"/>
    <property type="match status" value="1"/>
</dbReference>
<dbReference type="STRING" id="1913577.LPB144_11765"/>
<evidence type="ECO:0000313" key="3">
    <source>
        <dbReference type="EMBL" id="APG61041.1"/>
    </source>
</evidence>
<dbReference type="Gene3D" id="3.10.180.10">
    <property type="entry name" value="2,3-Dihydroxybiphenyl 1,2-Dioxygenase, domain 1"/>
    <property type="match status" value="1"/>
</dbReference>
<evidence type="ECO:0000259" key="2">
    <source>
        <dbReference type="PROSITE" id="PS51819"/>
    </source>
</evidence>
<reference evidence="3 4" key="1">
    <citation type="submission" date="2016-11" db="EMBL/GenBank/DDBJ databases">
        <title>Gramella sp. LPB0144 isolated from marine environment.</title>
        <authorList>
            <person name="Kim E."/>
            <person name="Yi H."/>
        </authorList>
    </citation>
    <scope>NUCLEOTIDE SEQUENCE [LARGE SCALE GENOMIC DNA]</scope>
    <source>
        <strain evidence="3 4">LPB0144</strain>
    </source>
</reference>
<dbReference type="InterPro" id="IPR029068">
    <property type="entry name" value="Glyas_Bleomycin-R_OHBP_Dase"/>
</dbReference>
<name>A0A1L3J7F5_9FLAO</name>
<dbReference type="PANTHER" id="PTHR21366">
    <property type="entry name" value="GLYOXALASE FAMILY PROTEIN"/>
    <property type="match status" value="1"/>
</dbReference>
<keyword evidence="4" id="KW-1185">Reference proteome</keyword>
<dbReference type="OrthoDB" id="192739at2"/>
<dbReference type="PROSITE" id="PS51819">
    <property type="entry name" value="VOC"/>
    <property type="match status" value="1"/>
</dbReference>
<dbReference type="PANTHER" id="PTHR21366:SF22">
    <property type="entry name" value="VOC DOMAIN-CONTAINING PROTEIN"/>
    <property type="match status" value="1"/>
</dbReference>
<protein>
    <submittedName>
        <fullName evidence="3">Glyoxalase</fullName>
    </submittedName>
</protein>
<dbReference type="RefSeq" id="WP_072553731.1">
    <property type="nucleotide sequence ID" value="NZ_CP018153.1"/>
</dbReference>
<feature type="chain" id="PRO_5012046663" evidence="1">
    <location>
        <begin position="20"/>
        <end position="148"/>
    </location>
</feature>
<keyword evidence="1" id="KW-0732">Signal</keyword>
<dbReference type="InterPro" id="IPR037523">
    <property type="entry name" value="VOC_core"/>
</dbReference>
<feature type="signal peptide" evidence="1">
    <location>
        <begin position="1"/>
        <end position="19"/>
    </location>
</feature>
<accession>A0A1L3J7F5</accession>
<evidence type="ECO:0000313" key="4">
    <source>
        <dbReference type="Proteomes" id="UP000182510"/>
    </source>
</evidence>
<dbReference type="Proteomes" id="UP000182510">
    <property type="component" value="Chromosome"/>
</dbReference>
<dbReference type="KEGG" id="grl:LPB144_11765"/>
<proteinExistence type="predicted"/>
<dbReference type="InterPro" id="IPR004360">
    <property type="entry name" value="Glyas_Fos-R_dOase_dom"/>
</dbReference>
<dbReference type="AlphaFoldDB" id="A0A1L3J7F5"/>
<dbReference type="SUPFAM" id="SSF54593">
    <property type="entry name" value="Glyoxalase/Bleomycin resistance protein/Dihydroxybiphenyl dioxygenase"/>
    <property type="match status" value="1"/>
</dbReference>